<organism evidence="2 3">
    <name type="scientific">Pythium insidiosum</name>
    <name type="common">Pythiosis disease agent</name>
    <dbReference type="NCBI Taxonomy" id="114742"/>
    <lineage>
        <taxon>Eukaryota</taxon>
        <taxon>Sar</taxon>
        <taxon>Stramenopiles</taxon>
        <taxon>Oomycota</taxon>
        <taxon>Peronosporomycetes</taxon>
        <taxon>Pythiales</taxon>
        <taxon>Pythiaceae</taxon>
        <taxon>Pythium</taxon>
    </lineage>
</organism>
<dbReference type="Gene3D" id="3.30.200.20">
    <property type="entry name" value="Phosphorylase Kinase, domain 1"/>
    <property type="match status" value="1"/>
</dbReference>
<evidence type="ECO:0000313" key="2">
    <source>
        <dbReference type="EMBL" id="KAJ0391691.1"/>
    </source>
</evidence>
<dbReference type="PANTHER" id="PTHR44329:SF214">
    <property type="entry name" value="PROTEIN KINASE DOMAIN-CONTAINING PROTEIN"/>
    <property type="match status" value="1"/>
</dbReference>
<dbReference type="GO" id="GO:0005524">
    <property type="term" value="F:ATP binding"/>
    <property type="evidence" value="ECO:0007669"/>
    <property type="project" value="InterPro"/>
</dbReference>
<feature type="domain" description="Protein kinase" evidence="1">
    <location>
        <begin position="564"/>
        <end position="821"/>
    </location>
</feature>
<comment type="caution">
    <text evidence="2">The sequence shown here is derived from an EMBL/GenBank/DDBJ whole genome shotgun (WGS) entry which is preliminary data.</text>
</comment>
<sequence length="821" mass="89905">MLAWRLPRRQIIFGAIISRGAFGEVYRARYDDSDVAVKILAPDRRRLMHEIENFAREALYLTYLHHERIVRFIGVAWNAPSDMCIVSELMTGGDVLDLLRQFQHDGQPQGFTAFKARIALHVAEALVYLHSRNPKLLHRDLKSKNILLTENGDAKLTDFGVSRQWEDLTLTAGVGSLLWMAPEVVFGERYDEKADIFSFGVVLSELPYSGALVESTASSGERLPELAICQLVAAGELSVQFSKGALPELRALGLACVAVEPSQPLVMRTAAATMAATVAAVVLAAPAATVDAAVVTHSGVVQVDVPGSAAAQQVSFDGKRVCAVTEAPNVICGASGPTGAVSSWAPAFEKRATWVAVAGDSMWLLDGSSQLQYSPANDTSAWRSNRYVMTGKAIVSDGKCTCNLYISTEVVCAPANGRANLQWFTNGISRPTRAIDIGQSLLVGIDVNGTSYAYTCEDFLVEVSWLKSSTGPYRSISTDGKYTCATKELTESVFCFHNDTGDWQPIDAKFSQISIRDGRLYGVARNGTLWTTQLRVDTEGSVDLASLLKAESDVEAWRLPRRQIIFGAIISRGAFGEVYRARYDDSDVAVKILAPDRRRLMHEIENFAREALYLTYLHHERIVRFIGVAWNAPSDMCIVSELMTGGDVLDLLRQFQHDGQPQGFTAFKARIALHVAEALVYLHSRNPKLLHRDLKSKNILLTENGDAKLTDFGVSRQWEDLTLTAGVGSLLWMAPEVVFGERYDEKADIFSFGVVLSELDTHELPYSGALVESTASSGERLPELAICQLVAAGELSVQFSKGALPELRALGLAREPEEDLS</sequence>
<evidence type="ECO:0000313" key="3">
    <source>
        <dbReference type="Proteomes" id="UP001209570"/>
    </source>
</evidence>
<proteinExistence type="predicted"/>
<gene>
    <name evidence="2" type="ORF">P43SY_001457</name>
</gene>
<evidence type="ECO:0000259" key="1">
    <source>
        <dbReference type="PROSITE" id="PS50011"/>
    </source>
</evidence>
<name>A0AAD5M0V6_PYTIN</name>
<dbReference type="InterPro" id="IPR000719">
    <property type="entry name" value="Prot_kinase_dom"/>
</dbReference>
<dbReference type="Pfam" id="PF00069">
    <property type="entry name" value="Pkinase"/>
    <property type="match status" value="2"/>
</dbReference>
<feature type="domain" description="Protein kinase" evidence="1">
    <location>
        <begin position="11"/>
        <end position="278"/>
    </location>
</feature>
<dbReference type="EMBL" id="JAKCXM010000889">
    <property type="protein sequence ID" value="KAJ0391691.1"/>
    <property type="molecule type" value="Genomic_DNA"/>
</dbReference>
<dbReference type="SMART" id="SM00220">
    <property type="entry name" value="S_TKc"/>
    <property type="match status" value="2"/>
</dbReference>
<dbReference type="GO" id="GO:0004674">
    <property type="term" value="F:protein serine/threonine kinase activity"/>
    <property type="evidence" value="ECO:0007669"/>
    <property type="project" value="TreeGrafter"/>
</dbReference>
<accession>A0AAD5M0V6</accession>
<dbReference type="PANTHER" id="PTHR44329">
    <property type="entry name" value="SERINE/THREONINE-PROTEIN KINASE TNNI3K-RELATED"/>
    <property type="match status" value="1"/>
</dbReference>
<dbReference type="PROSITE" id="PS50011">
    <property type="entry name" value="PROTEIN_KINASE_DOM"/>
    <property type="match status" value="2"/>
</dbReference>
<dbReference type="InterPro" id="IPR008271">
    <property type="entry name" value="Ser/Thr_kinase_AS"/>
</dbReference>
<dbReference type="SUPFAM" id="SSF56112">
    <property type="entry name" value="Protein kinase-like (PK-like)"/>
    <property type="match status" value="2"/>
</dbReference>
<dbReference type="InterPro" id="IPR051681">
    <property type="entry name" value="Ser/Thr_Kinases-Pseudokinases"/>
</dbReference>
<dbReference type="InterPro" id="IPR011009">
    <property type="entry name" value="Kinase-like_dom_sf"/>
</dbReference>
<dbReference type="Proteomes" id="UP001209570">
    <property type="component" value="Unassembled WGS sequence"/>
</dbReference>
<dbReference type="AlphaFoldDB" id="A0AAD5M0V6"/>
<keyword evidence="3" id="KW-1185">Reference proteome</keyword>
<dbReference type="PROSITE" id="PS00108">
    <property type="entry name" value="PROTEIN_KINASE_ST"/>
    <property type="match status" value="2"/>
</dbReference>
<dbReference type="Gene3D" id="1.10.510.10">
    <property type="entry name" value="Transferase(Phosphotransferase) domain 1"/>
    <property type="match status" value="2"/>
</dbReference>
<protein>
    <recommendedName>
        <fullName evidence="1">Protein kinase domain-containing protein</fullName>
    </recommendedName>
</protein>
<reference evidence="2" key="1">
    <citation type="submission" date="2021-12" db="EMBL/GenBank/DDBJ databases">
        <title>Prjna785345.</title>
        <authorList>
            <person name="Rujirawat T."/>
            <person name="Krajaejun T."/>
        </authorList>
    </citation>
    <scope>NUCLEOTIDE SEQUENCE</scope>
    <source>
        <strain evidence="2">Pi057C3</strain>
    </source>
</reference>